<dbReference type="EMBL" id="GHES01037267">
    <property type="protein sequence ID" value="MPA67826.1"/>
    <property type="molecule type" value="Transcribed_RNA"/>
</dbReference>
<dbReference type="PANTHER" id="PTHR31672:SF13">
    <property type="entry name" value="F-BOX PROTEIN CPR30-LIKE"/>
    <property type="match status" value="1"/>
</dbReference>
<proteinExistence type="predicted"/>
<dbReference type="InterPro" id="IPR001810">
    <property type="entry name" value="F-box_dom"/>
</dbReference>
<gene>
    <name evidence="2" type="ORF">Din_037267</name>
</gene>
<dbReference type="SUPFAM" id="SSF81383">
    <property type="entry name" value="F-box domain"/>
    <property type="match status" value="1"/>
</dbReference>
<name>A0A5B7BHY0_DAVIN</name>
<dbReference type="InterPro" id="IPR036047">
    <property type="entry name" value="F-box-like_dom_sf"/>
</dbReference>
<sequence>MGNIAYKCLQFSSEKSLQCPETSKIPRARIAHKEKTLLEKQETADNKKNEKKTVPFSQPSFPTVPVTQPRIPSEIIIEILSWLPVKILVRLKCVCKQWYALIQDRHFIEKHISRANSVVHQHNRIVDTPAPGSWHVVCGCDGLLLEKSNTSYKYWIQNPATCQILELPDPHDGSFGITFSFIPSTGNYKLVCVYDNKEETGNEGCEVLTVGSDDSWRPLKIPNLHDLNKKRDRVSVVSAGAAVHCIRVYNVGSNIYEEVVSLDLETECFTITSLPQGLIPDWKEVWSLDWDGKLSLANRVKEDLYVFVLEDYKKHKWGEGKRVVPLGFMKENQEDMNRNLIPLIARGGDLWFWLKDKKIFAYNISTGTITHTVPAPEGYQISKVTYGCPPSLVTLKGMKPKS</sequence>
<feature type="domain" description="F-box" evidence="1">
    <location>
        <begin position="65"/>
        <end position="111"/>
    </location>
</feature>
<organism evidence="2">
    <name type="scientific">Davidia involucrata</name>
    <name type="common">Dove tree</name>
    <dbReference type="NCBI Taxonomy" id="16924"/>
    <lineage>
        <taxon>Eukaryota</taxon>
        <taxon>Viridiplantae</taxon>
        <taxon>Streptophyta</taxon>
        <taxon>Embryophyta</taxon>
        <taxon>Tracheophyta</taxon>
        <taxon>Spermatophyta</taxon>
        <taxon>Magnoliopsida</taxon>
        <taxon>eudicotyledons</taxon>
        <taxon>Gunneridae</taxon>
        <taxon>Pentapetalae</taxon>
        <taxon>asterids</taxon>
        <taxon>Cornales</taxon>
        <taxon>Nyssaceae</taxon>
        <taxon>Davidia</taxon>
    </lineage>
</organism>
<dbReference type="CDD" id="cd22157">
    <property type="entry name" value="F-box_AtFBW1-like"/>
    <property type="match status" value="1"/>
</dbReference>
<dbReference type="InterPro" id="IPR050796">
    <property type="entry name" value="SCF_F-box_component"/>
</dbReference>
<dbReference type="InterPro" id="IPR013187">
    <property type="entry name" value="F-box-assoc_dom_typ3"/>
</dbReference>
<dbReference type="Pfam" id="PF00646">
    <property type="entry name" value="F-box"/>
    <property type="match status" value="1"/>
</dbReference>
<dbReference type="Gene3D" id="1.20.1280.50">
    <property type="match status" value="1"/>
</dbReference>
<dbReference type="NCBIfam" id="TIGR01640">
    <property type="entry name" value="F_box_assoc_1"/>
    <property type="match status" value="1"/>
</dbReference>
<accession>A0A5B7BHY0</accession>
<dbReference type="PANTHER" id="PTHR31672">
    <property type="entry name" value="BNACNNG10540D PROTEIN"/>
    <property type="match status" value="1"/>
</dbReference>
<dbReference type="SMART" id="SM00256">
    <property type="entry name" value="FBOX"/>
    <property type="match status" value="1"/>
</dbReference>
<evidence type="ECO:0000313" key="2">
    <source>
        <dbReference type="EMBL" id="MPA67826.1"/>
    </source>
</evidence>
<reference evidence="2" key="1">
    <citation type="submission" date="2019-08" db="EMBL/GenBank/DDBJ databases">
        <title>Reference gene set and small RNA set construction with multiple tissues from Davidia involucrata Baill.</title>
        <authorList>
            <person name="Yang H."/>
            <person name="Zhou C."/>
            <person name="Li G."/>
            <person name="Wang J."/>
            <person name="Gao P."/>
            <person name="Wang M."/>
            <person name="Wang R."/>
            <person name="Zhao Y."/>
        </authorList>
    </citation>
    <scope>NUCLEOTIDE SEQUENCE</scope>
    <source>
        <tissue evidence="2">Mixed with DoveR01_LX</tissue>
    </source>
</reference>
<dbReference type="AlphaFoldDB" id="A0A5B7BHY0"/>
<dbReference type="InterPro" id="IPR017451">
    <property type="entry name" value="F-box-assoc_interact_dom"/>
</dbReference>
<dbReference type="Pfam" id="PF08268">
    <property type="entry name" value="FBA_3"/>
    <property type="match status" value="1"/>
</dbReference>
<evidence type="ECO:0000259" key="1">
    <source>
        <dbReference type="PROSITE" id="PS50181"/>
    </source>
</evidence>
<dbReference type="PROSITE" id="PS50181">
    <property type="entry name" value="FBOX"/>
    <property type="match status" value="1"/>
</dbReference>
<protein>
    <recommendedName>
        <fullName evidence="1">F-box domain-containing protein</fullName>
    </recommendedName>
</protein>